<gene>
    <name evidence="1" type="ORF">BN8_01982</name>
</gene>
<organism evidence="1 2">
    <name type="scientific">Fibrisoma limi BUZ 3</name>
    <dbReference type="NCBI Taxonomy" id="1185876"/>
    <lineage>
        <taxon>Bacteria</taxon>
        <taxon>Pseudomonadati</taxon>
        <taxon>Bacteroidota</taxon>
        <taxon>Cytophagia</taxon>
        <taxon>Cytophagales</taxon>
        <taxon>Spirosomataceae</taxon>
        <taxon>Fibrisoma</taxon>
    </lineage>
</organism>
<name>I2GGB2_9BACT</name>
<dbReference type="EMBL" id="CAIT01000006">
    <property type="protein sequence ID" value="CCH52937.1"/>
    <property type="molecule type" value="Genomic_DNA"/>
</dbReference>
<sequence>MTRSGPLKHVLPAMKTAHQAINEADRVLHSLAQFIALTGTQLLDQQPDDSHTNMAWNPGQHRLEGRPFVRNGQSVRLIIDTRAFTLAFIDQTETVMASFSPDNRTPTDAAAWWKSQLQAWGVQDIKPVNYRLDPPVDQLTPYVRPDGLPEWGQWRTLANTALTRLNEWSGRASEVRVWPHHFDTGVYYTIPDAAGQERAAIWAGYAIADALSDEPYFYQSGYDRSHAVDFGAAPALPVGQWLVTDGWKGAFLPLSAIETDEAVDAFFRESYAWLNQQVA</sequence>
<reference evidence="1 2" key="1">
    <citation type="journal article" date="2012" name="J. Bacteriol.">
        <title>Genome Sequence of the Filamentous Bacterium Fibrisoma limi BUZ 3T.</title>
        <authorList>
            <person name="Filippini M."/>
            <person name="Qi W."/>
            <person name="Jaenicke S."/>
            <person name="Goesmann A."/>
            <person name="Smits T.H."/>
            <person name="Bagheri H.C."/>
        </authorList>
    </citation>
    <scope>NUCLEOTIDE SEQUENCE [LARGE SCALE GENOMIC DNA]</scope>
    <source>
        <strain evidence="2">BUZ 3T</strain>
    </source>
</reference>
<keyword evidence="2" id="KW-1185">Reference proteome</keyword>
<dbReference type="Proteomes" id="UP000009309">
    <property type="component" value="Unassembled WGS sequence"/>
</dbReference>
<comment type="caution">
    <text evidence="1">The sequence shown here is derived from an EMBL/GenBank/DDBJ whole genome shotgun (WGS) entry which is preliminary data.</text>
</comment>
<accession>I2GGB2</accession>
<evidence type="ECO:0000313" key="2">
    <source>
        <dbReference type="Proteomes" id="UP000009309"/>
    </source>
</evidence>
<protein>
    <submittedName>
        <fullName evidence="1">Uncharacterized protein</fullName>
    </submittedName>
</protein>
<dbReference type="AlphaFoldDB" id="I2GGB2"/>
<dbReference type="STRING" id="1185876.BN8_01982"/>
<proteinExistence type="predicted"/>
<dbReference type="eggNOG" id="ENOG502ZC30">
    <property type="taxonomic scope" value="Bacteria"/>
</dbReference>
<evidence type="ECO:0000313" key="1">
    <source>
        <dbReference type="EMBL" id="CCH52937.1"/>
    </source>
</evidence>